<evidence type="ECO:0000313" key="3">
    <source>
        <dbReference type="Proteomes" id="UP001321479"/>
    </source>
</evidence>
<dbReference type="RefSeq" id="YP_010841168.1">
    <property type="nucleotide sequence ID" value="NC_079139.1"/>
</dbReference>
<feature type="transmembrane region" description="Helical" evidence="1">
    <location>
        <begin position="44"/>
        <end position="63"/>
    </location>
</feature>
<dbReference type="Proteomes" id="UP001321479">
    <property type="component" value="Segment"/>
</dbReference>
<dbReference type="GeneID" id="80557765"/>
<accession>A0ABM7NQY4</accession>
<dbReference type="EMBL" id="AP024483">
    <property type="protein sequence ID" value="BCS82560.1"/>
    <property type="molecule type" value="Genomic_DNA"/>
</dbReference>
<keyword evidence="1" id="KW-0812">Transmembrane</keyword>
<name>A0ABM7NQY4_9VIRU</name>
<keyword evidence="1" id="KW-0472">Membrane</keyword>
<protein>
    <submittedName>
        <fullName evidence="2">ORFan</fullName>
    </submittedName>
</protein>
<keyword evidence="1" id="KW-1133">Transmembrane helix</keyword>
<sequence>MSLWKFIDFESILRIEEGSDLTALQNICKCMIFIYFINKLFKDILFNCIINMICFGMINVLNYPNLYGFLQT</sequence>
<proteinExistence type="predicted"/>
<organism evidence="2 3">
    <name type="scientific">Cotonvirus japonicus</name>
    <dbReference type="NCBI Taxonomy" id="2811091"/>
    <lineage>
        <taxon>Viruses</taxon>
        <taxon>Varidnaviria</taxon>
        <taxon>Bamfordvirae</taxon>
        <taxon>Nucleocytoviricota</taxon>
        <taxon>Megaviricetes</taxon>
        <taxon>Imitervirales</taxon>
        <taxon>Mimiviridae</taxon>
        <taxon>Megamimivirinae</taxon>
        <taxon>Cotonvirus</taxon>
        <taxon>Cotonvirus japonicum</taxon>
    </lineage>
</organism>
<evidence type="ECO:0000256" key="1">
    <source>
        <dbReference type="SAM" id="Phobius"/>
    </source>
</evidence>
<keyword evidence="3" id="KW-1185">Reference proteome</keyword>
<reference evidence="2 3" key="1">
    <citation type="submission" date="2021-02" db="EMBL/GenBank/DDBJ databases">
        <title>Cotonvirus japonicus, which uses Golgi apparatus of host cells for its virion factory, phylogenetically links tailed tupanvirus and icosahedral mimivirus.</title>
        <authorList>
            <person name="Takahashi H."/>
            <person name="Fukaya S."/>
            <person name="Song C."/>
            <person name="Murata K."/>
            <person name="Takemura M."/>
        </authorList>
    </citation>
    <scope>NUCLEOTIDE SEQUENCE [LARGE SCALE GENOMIC DNA]</scope>
</reference>
<evidence type="ECO:0000313" key="2">
    <source>
        <dbReference type="EMBL" id="BCS82560.1"/>
    </source>
</evidence>